<dbReference type="GO" id="GO:0016491">
    <property type="term" value="F:oxidoreductase activity"/>
    <property type="evidence" value="ECO:0007669"/>
    <property type="project" value="InterPro"/>
</dbReference>
<feature type="region of interest" description="Disordered" evidence="2">
    <location>
        <begin position="85"/>
        <end position="104"/>
    </location>
</feature>
<protein>
    <submittedName>
        <fullName evidence="3">Uncharacterized protein</fullName>
    </submittedName>
</protein>
<dbReference type="InterPro" id="IPR000504">
    <property type="entry name" value="RRM_dom"/>
</dbReference>
<accession>A0A7R8WCI4</accession>
<dbReference type="SMART" id="SM00360">
    <property type="entry name" value="RRM"/>
    <property type="match status" value="1"/>
</dbReference>
<feature type="region of interest" description="Disordered" evidence="2">
    <location>
        <begin position="575"/>
        <end position="643"/>
    </location>
</feature>
<dbReference type="GO" id="GO:0003723">
    <property type="term" value="F:RNA binding"/>
    <property type="evidence" value="ECO:0007669"/>
    <property type="project" value="UniProtKB-UniRule"/>
</dbReference>
<gene>
    <name evidence="3" type="ORF">CTOB1V02_LOCUS4289</name>
</gene>
<dbReference type="GO" id="GO:0009897">
    <property type="term" value="C:external side of plasma membrane"/>
    <property type="evidence" value="ECO:0007669"/>
    <property type="project" value="InterPro"/>
</dbReference>
<feature type="region of interest" description="Disordered" evidence="2">
    <location>
        <begin position="260"/>
        <end position="292"/>
    </location>
</feature>
<feature type="coiled-coil region" evidence="1">
    <location>
        <begin position="420"/>
        <end position="454"/>
    </location>
</feature>
<dbReference type="PANTHER" id="PTHR16001">
    <property type="entry name" value="ECTO-NOX DISULFIDE-THIOL EXCHANGER"/>
    <property type="match status" value="1"/>
</dbReference>
<dbReference type="AlphaFoldDB" id="A0A7R8WCI4"/>
<evidence type="ECO:0000313" key="3">
    <source>
        <dbReference type="EMBL" id="CAD7226370.1"/>
    </source>
</evidence>
<dbReference type="PROSITE" id="PS50102">
    <property type="entry name" value="RRM"/>
    <property type="match status" value="1"/>
</dbReference>
<organism evidence="3">
    <name type="scientific">Cyprideis torosa</name>
    <dbReference type="NCBI Taxonomy" id="163714"/>
    <lineage>
        <taxon>Eukaryota</taxon>
        <taxon>Metazoa</taxon>
        <taxon>Ecdysozoa</taxon>
        <taxon>Arthropoda</taxon>
        <taxon>Crustacea</taxon>
        <taxon>Oligostraca</taxon>
        <taxon>Ostracoda</taxon>
        <taxon>Podocopa</taxon>
        <taxon>Podocopida</taxon>
        <taxon>Cytherocopina</taxon>
        <taxon>Cytheroidea</taxon>
        <taxon>Cytherideidae</taxon>
        <taxon>Cyprideis</taxon>
    </lineage>
</organism>
<dbReference type="GO" id="GO:0007624">
    <property type="term" value="P:ultradian rhythm"/>
    <property type="evidence" value="ECO:0007669"/>
    <property type="project" value="InterPro"/>
</dbReference>
<dbReference type="PANTHER" id="PTHR16001:SF4">
    <property type="entry name" value="ECTO-NOX DISULFIDE-THIOL EXCHANGER 1-LIKE PROTEIN"/>
    <property type="match status" value="1"/>
</dbReference>
<reference evidence="3" key="1">
    <citation type="submission" date="2020-11" db="EMBL/GenBank/DDBJ databases">
        <authorList>
            <person name="Tran Van P."/>
        </authorList>
    </citation>
    <scope>NUCLEOTIDE SEQUENCE</scope>
</reference>
<evidence type="ECO:0000256" key="1">
    <source>
        <dbReference type="SAM" id="Coils"/>
    </source>
</evidence>
<dbReference type="InterPro" id="IPR012677">
    <property type="entry name" value="Nucleotide-bd_a/b_plait_sf"/>
</dbReference>
<name>A0A7R8WCI4_9CRUS</name>
<dbReference type="Gene3D" id="3.30.70.330">
    <property type="match status" value="1"/>
</dbReference>
<dbReference type="InterPro" id="IPR038876">
    <property type="entry name" value="ENOX"/>
</dbReference>
<keyword evidence="1" id="KW-0175">Coiled coil</keyword>
<sequence>MFPGNYVRVARETLDGNKEGQWNNDGAIHCTSASPAPGAVSIHHGDNSEEWKRAQTRLRALQRMAGGPLKPLVDDSQQTQLTTARGVTGYGCDPGGAWDPENEKGDLSMNSVFDTRMAQHLGSSVVEQQMDPVTSALLRNQAETTLAEMMPMFQGRFSTMIPPVPGAPERSRRERPPGCKTIFIGGLPPMADEEVIREVFERCGEIVSLRVSERNFAHIRFSEEHMVDNALFLSGYTMKVHRAPESDGSKIHVDFAQARDDQREFEQRQSQMDEERRRERRQQLAMRPPSPVSGLRFSEVEAVKVGEALKVKAIEQIFSSAKIKKCWDQFTKPQRKNIDNWSKQAEVIREVEMARIDRADEMDLSSDEENMNAANQVEVRRGEITVTDEEPSAKQARLDGRAFLGNTTSISEQNKDEVNIKAQSGEIERLRNELEKKKKQNEILTQTIQKLQQESLSRVKWEKRKGIDEDTTVGITTFEARVIAVTTSFLLMNPNGRHINAVLNFLDSMLSTDPMDLFKKNEVEDILSKFPRLFTKVYDPAIVLPPKGMDLSGTRGPWPKWRVAGIGDHPETEAAISEEESEVHPKETSEQEEIVLDESSNNRDRNSEEVSAADEKEVENAGKGSADDNERDKPPSELSVTAT</sequence>
<feature type="compositionally biased region" description="Basic and acidic residues" evidence="2">
    <location>
        <begin position="260"/>
        <end position="277"/>
    </location>
</feature>
<dbReference type="EMBL" id="OB660812">
    <property type="protein sequence ID" value="CAD7226370.1"/>
    <property type="molecule type" value="Genomic_DNA"/>
</dbReference>
<evidence type="ECO:0000256" key="2">
    <source>
        <dbReference type="SAM" id="MobiDB-lite"/>
    </source>
</evidence>
<dbReference type="Pfam" id="PF00076">
    <property type="entry name" value="RRM_1"/>
    <property type="match status" value="1"/>
</dbReference>
<dbReference type="SUPFAM" id="SSF54928">
    <property type="entry name" value="RNA-binding domain, RBD"/>
    <property type="match status" value="1"/>
</dbReference>
<feature type="compositionally biased region" description="Basic and acidic residues" evidence="2">
    <location>
        <begin position="600"/>
        <end position="635"/>
    </location>
</feature>
<proteinExistence type="predicted"/>
<dbReference type="InterPro" id="IPR035979">
    <property type="entry name" value="RBD_domain_sf"/>
</dbReference>
<dbReference type="OrthoDB" id="10039782at2759"/>